<keyword evidence="3" id="KW-1185">Reference proteome</keyword>
<organism evidence="2 3">
    <name type="scientific">Tsukamurella soli</name>
    <dbReference type="NCBI Taxonomy" id="644556"/>
    <lineage>
        <taxon>Bacteria</taxon>
        <taxon>Bacillati</taxon>
        <taxon>Actinomycetota</taxon>
        <taxon>Actinomycetes</taxon>
        <taxon>Mycobacteriales</taxon>
        <taxon>Tsukamurellaceae</taxon>
        <taxon>Tsukamurella</taxon>
    </lineage>
</organism>
<evidence type="ECO:0000259" key="1">
    <source>
        <dbReference type="Pfam" id="PF00583"/>
    </source>
</evidence>
<dbReference type="InterPro" id="IPR000182">
    <property type="entry name" value="GNAT_dom"/>
</dbReference>
<dbReference type="Pfam" id="PF00583">
    <property type="entry name" value="Acetyltransf_1"/>
    <property type="match status" value="1"/>
</dbReference>
<dbReference type="PANTHER" id="PTHR42791:SF1">
    <property type="entry name" value="N-ACETYLTRANSFERASE DOMAIN-CONTAINING PROTEIN"/>
    <property type="match status" value="1"/>
</dbReference>
<reference evidence="3" key="1">
    <citation type="journal article" date="2019" name="Int. J. Syst. Evol. Microbiol.">
        <title>The Global Catalogue of Microorganisms (GCM) 10K type strain sequencing project: providing services to taxonomists for standard genome sequencing and annotation.</title>
        <authorList>
            <consortium name="The Broad Institute Genomics Platform"/>
            <consortium name="The Broad Institute Genome Sequencing Center for Infectious Disease"/>
            <person name="Wu L."/>
            <person name="Ma J."/>
        </authorList>
    </citation>
    <scope>NUCLEOTIDE SEQUENCE [LARGE SCALE GENOMIC DNA]</scope>
    <source>
        <strain evidence="3">JCM 17688</strain>
    </source>
</reference>
<evidence type="ECO:0000313" key="3">
    <source>
        <dbReference type="Proteomes" id="UP001500635"/>
    </source>
</evidence>
<accession>A0ABP8JHJ8</accession>
<gene>
    <name evidence="2" type="ORF">GCM10023147_19190</name>
</gene>
<dbReference type="Gene3D" id="3.40.630.30">
    <property type="match status" value="1"/>
</dbReference>
<evidence type="ECO:0000313" key="2">
    <source>
        <dbReference type="EMBL" id="GAA4390846.1"/>
    </source>
</evidence>
<sequence>MGPQRIIHDVNRATLNEACRVVARAFADDPVLRWIRPRGAVRGDTILFRGLYSALHGVPGTAHRLRDDGVAVGAAFWDPPGFTPPVAQQLTALPRLGVTVRTGIGRGIRLITAIEAARPAEPHWYLSTIGAAVHGRGVGTALLRHGLDRIDGPAYLESSNRANIPLYERVGFAVTGEITIDGGPPLWAMWRPA</sequence>
<dbReference type="Proteomes" id="UP001500635">
    <property type="component" value="Unassembled WGS sequence"/>
</dbReference>
<dbReference type="SUPFAM" id="SSF55729">
    <property type="entry name" value="Acyl-CoA N-acyltransferases (Nat)"/>
    <property type="match status" value="1"/>
</dbReference>
<name>A0ABP8JHJ8_9ACTN</name>
<proteinExistence type="predicted"/>
<feature type="domain" description="N-acetyltransferase" evidence="1">
    <location>
        <begin position="120"/>
        <end position="172"/>
    </location>
</feature>
<dbReference type="InterPro" id="IPR016181">
    <property type="entry name" value="Acyl_CoA_acyltransferase"/>
</dbReference>
<dbReference type="PANTHER" id="PTHR42791">
    <property type="entry name" value="GNAT FAMILY ACETYLTRANSFERASE"/>
    <property type="match status" value="1"/>
</dbReference>
<comment type="caution">
    <text evidence="2">The sequence shown here is derived from an EMBL/GenBank/DDBJ whole genome shotgun (WGS) entry which is preliminary data.</text>
</comment>
<protein>
    <submittedName>
        <fullName evidence="2">Acetyltransferase</fullName>
    </submittedName>
</protein>
<dbReference type="InterPro" id="IPR052523">
    <property type="entry name" value="Trichothecene_AcTrans"/>
</dbReference>
<dbReference type="EMBL" id="BAABFR010000023">
    <property type="protein sequence ID" value="GAA4390846.1"/>
    <property type="molecule type" value="Genomic_DNA"/>
</dbReference>
<dbReference type="RefSeq" id="WP_344994332.1">
    <property type="nucleotide sequence ID" value="NZ_BAABFR010000023.1"/>
</dbReference>